<feature type="domain" description="Siroheme biosynthesis protein Met8 C-terminal" evidence="7">
    <location>
        <begin position="161"/>
        <end position="228"/>
    </location>
</feature>
<organism evidence="9 10">
    <name type="scientific">Phialocephala subalpina</name>
    <dbReference type="NCBI Taxonomy" id="576137"/>
    <lineage>
        <taxon>Eukaryota</taxon>
        <taxon>Fungi</taxon>
        <taxon>Dikarya</taxon>
        <taxon>Ascomycota</taxon>
        <taxon>Pezizomycotina</taxon>
        <taxon>Leotiomycetes</taxon>
        <taxon>Helotiales</taxon>
        <taxon>Mollisiaceae</taxon>
        <taxon>Phialocephala</taxon>
        <taxon>Phialocephala fortinii species complex</taxon>
    </lineage>
</organism>
<dbReference type="PANTHER" id="PTHR35330">
    <property type="entry name" value="SIROHEME BIOSYNTHESIS PROTEIN MET8"/>
    <property type="match status" value="1"/>
</dbReference>
<dbReference type="EC" id="1.3.1.76" evidence="2"/>
<keyword evidence="3" id="KW-0560">Oxidoreductase</keyword>
<dbReference type="Gene3D" id="1.10.3280.10">
    <property type="entry name" value="Siroheme synthase, domain 3"/>
    <property type="match status" value="1"/>
</dbReference>
<evidence type="ECO:0000313" key="9">
    <source>
        <dbReference type="EMBL" id="CZR64833.1"/>
    </source>
</evidence>
<dbReference type="PANTHER" id="PTHR35330:SF1">
    <property type="entry name" value="SIROHEME BIOSYNTHESIS PROTEIN MET8"/>
    <property type="match status" value="1"/>
</dbReference>
<evidence type="ECO:0000256" key="3">
    <source>
        <dbReference type="ARBA" id="ARBA00023002"/>
    </source>
</evidence>
<proteinExistence type="predicted"/>
<evidence type="ECO:0000256" key="5">
    <source>
        <dbReference type="ARBA" id="ARBA00023244"/>
    </source>
</evidence>
<dbReference type="STRING" id="576137.A0A1L7XIH8"/>
<accession>A0A1L7XIH8</accession>
<keyword evidence="5" id="KW-0627">Porphyrin biosynthesis</keyword>
<dbReference type="InterPro" id="IPR006367">
    <property type="entry name" value="Sirohaem_synthase_N"/>
</dbReference>
<dbReference type="InterPro" id="IPR028161">
    <property type="entry name" value="Met8-like"/>
</dbReference>
<evidence type="ECO:0000259" key="8">
    <source>
        <dbReference type="Pfam" id="PF14824"/>
    </source>
</evidence>
<dbReference type="Proteomes" id="UP000184330">
    <property type="component" value="Unassembled WGS sequence"/>
</dbReference>
<evidence type="ECO:0000256" key="1">
    <source>
        <dbReference type="ARBA" id="ARBA00005010"/>
    </source>
</evidence>
<gene>
    <name evidence="9" type="ORF">PAC_14732</name>
</gene>
<dbReference type="Pfam" id="PF13241">
    <property type="entry name" value="NAD_binding_7"/>
    <property type="match status" value="1"/>
</dbReference>
<dbReference type="AlphaFoldDB" id="A0A1L7XIH8"/>
<evidence type="ECO:0000256" key="4">
    <source>
        <dbReference type="ARBA" id="ARBA00023027"/>
    </source>
</evidence>
<dbReference type="InterPro" id="IPR028281">
    <property type="entry name" value="Sirohaem_synthase_central"/>
</dbReference>
<keyword evidence="4" id="KW-0520">NAD</keyword>
<comment type="catalytic activity">
    <reaction evidence="6">
        <text>precorrin-2 + NAD(+) = sirohydrochlorin + NADH + 2 H(+)</text>
        <dbReference type="Rhea" id="RHEA:15613"/>
        <dbReference type="ChEBI" id="CHEBI:15378"/>
        <dbReference type="ChEBI" id="CHEBI:57540"/>
        <dbReference type="ChEBI" id="CHEBI:57945"/>
        <dbReference type="ChEBI" id="CHEBI:58351"/>
        <dbReference type="ChEBI" id="CHEBI:58827"/>
        <dbReference type="EC" id="1.3.1.76"/>
    </reaction>
</comment>
<evidence type="ECO:0000256" key="2">
    <source>
        <dbReference type="ARBA" id="ARBA00012400"/>
    </source>
</evidence>
<dbReference type="UniPathway" id="UPA00262">
    <property type="reaction ID" value="UER00222"/>
</dbReference>
<dbReference type="SUPFAM" id="SSF75615">
    <property type="entry name" value="Siroheme synthase middle domains-like"/>
    <property type="match status" value="1"/>
</dbReference>
<evidence type="ECO:0000313" key="10">
    <source>
        <dbReference type="Proteomes" id="UP000184330"/>
    </source>
</evidence>
<comment type="pathway">
    <text evidence="1">Porphyrin-containing compound metabolism; siroheme biosynthesis; sirohydrochlorin from precorrin-2: step 1/1.</text>
</comment>
<dbReference type="SUPFAM" id="SSF51735">
    <property type="entry name" value="NAD(P)-binding Rossmann-fold domains"/>
    <property type="match status" value="1"/>
</dbReference>
<evidence type="ECO:0000259" key="7">
    <source>
        <dbReference type="Pfam" id="PF14823"/>
    </source>
</evidence>
<dbReference type="InterPro" id="IPR028162">
    <property type="entry name" value="Met8_C"/>
</dbReference>
<feature type="domain" description="Siroheme synthase central" evidence="8">
    <location>
        <begin position="132"/>
        <end position="158"/>
    </location>
</feature>
<keyword evidence="10" id="KW-1185">Reference proteome</keyword>
<dbReference type="Pfam" id="PF14824">
    <property type="entry name" value="Sirohm_synth_M"/>
    <property type="match status" value="1"/>
</dbReference>
<reference evidence="9 10" key="1">
    <citation type="submission" date="2016-03" db="EMBL/GenBank/DDBJ databases">
        <authorList>
            <person name="Ploux O."/>
        </authorList>
    </citation>
    <scope>NUCLEOTIDE SEQUENCE [LARGE SCALE GENOMIC DNA]</scope>
    <source>
        <strain evidence="9 10">UAMH 11012</strain>
    </source>
</reference>
<dbReference type="Gene3D" id="3.40.50.720">
    <property type="entry name" value="NAD(P)-binding Rossmann-like Domain"/>
    <property type="match status" value="1"/>
</dbReference>
<dbReference type="InterPro" id="IPR036291">
    <property type="entry name" value="NAD(P)-bd_dom_sf"/>
</dbReference>
<dbReference type="GO" id="GO:0004325">
    <property type="term" value="F:ferrochelatase activity"/>
    <property type="evidence" value="ECO:0007669"/>
    <property type="project" value="InterPro"/>
</dbReference>
<dbReference type="Gene3D" id="3.30.160.110">
    <property type="entry name" value="Siroheme synthase, domain 2"/>
    <property type="match status" value="1"/>
</dbReference>
<dbReference type="GO" id="GO:0019354">
    <property type="term" value="P:siroheme biosynthetic process"/>
    <property type="evidence" value="ECO:0007669"/>
    <property type="project" value="UniProtKB-UniPathway"/>
</dbReference>
<dbReference type="GO" id="GO:0043115">
    <property type="term" value="F:precorrin-2 dehydrogenase activity"/>
    <property type="evidence" value="ECO:0007669"/>
    <property type="project" value="UniProtKB-EC"/>
</dbReference>
<dbReference type="Pfam" id="PF14823">
    <property type="entry name" value="Sirohm_synth_C"/>
    <property type="match status" value="1"/>
</dbReference>
<dbReference type="OrthoDB" id="1721126at2759"/>
<sequence length="254" mass="28177">MGENEFPEVQGGGSLILAWQIRNKRVLVVGGGEVAAGRILNVLNADAKVTVVSPREGLNPEVAYRIEKGQVDYVDRKFEPSDLDNVDMVLTAVDDPEASTKIWKLCKERKIAANIADVPPECDFYFGSVHRDGPLQVMVSTNGKGPRLANIVRRSIAENLPDNIGEAITKVGRLRMELRKVAPGPEEGPKRMAWMIKVSDAYSLEDLCEMTDEDMERLLEFYVPDKVPRLDCLRAMEGEFDAFDGSFGFCVGWG</sequence>
<name>A0A1L7XIH8_9HELO</name>
<evidence type="ECO:0000256" key="6">
    <source>
        <dbReference type="ARBA" id="ARBA00047561"/>
    </source>
</evidence>
<dbReference type="NCBIfam" id="TIGR01470">
    <property type="entry name" value="cysG_Nterm"/>
    <property type="match status" value="1"/>
</dbReference>
<dbReference type="EMBL" id="FJOG01000028">
    <property type="protein sequence ID" value="CZR64833.1"/>
    <property type="molecule type" value="Genomic_DNA"/>
</dbReference>
<protein>
    <recommendedName>
        <fullName evidence="2">precorrin-2 dehydrogenase</fullName>
        <ecNumber evidence="2">1.3.1.76</ecNumber>
    </recommendedName>
</protein>